<feature type="region of interest" description="Disordered" evidence="3">
    <location>
        <begin position="616"/>
        <end position="637"/>
    </location>
</feature>
<keyword evidence="1" id="KW-0040">ANK repeat</keyword>
<feature type="compositionally biased region" description="Basic and acidic residues" evidence="3">
    <location>
        <begin position="626"/>
        <end position="637"/>
    </location>
</feature>
<dbReference type="AlphaFoldDB" id="A0A8J9SY84"/>
<protein>
    <submittedName>
        <fullName evidence="4">Uncharacterized protein</fullName>
    </submittedName>
</protein>
<feature type="coiled-coil region" evidence="2">
    <location>
        <begin position="450"/>
        <end position="491"/>
    </location>
</feature>
<name>A0A8J9SY84_PHATR</name>
<dbReference type="Proteomes" id="UP000836788">
    <property type="component" value="Chromosome 12"/>
</dbReference>
<evidence type="ECO:0000256" key="2">
    <source>
        <dbReference type="SAM" id="Coils"/>
    </source>
</evidence>
<feature type="coiled-coil region" evidence="2">
    <location>
        <begin position="382"/>
        <end position="409"/>
    </location>
</feature>
<gene>
    <name evidence="4" type="ORF">PTTT1_LOCUS10347</name>
</gene>
<dbReference type="EMBL" id="OU594953">
    <property type="protein sequence ID" value="CAG9279524.1"/>
    <property type="molecule type" value="Genomic_DNA"/>
</dbReference>
<evidence type="ECO:0000256" key="1">
    <source>
        <dbReference type="PROSITE-ProRule" id="PRU00023"/>
    </source>
</evidence>
<reference evidence="4" key="1">
    <citation type="submission" date="2022-02" db="EMBL/GenBank/DDBJ databases">
        <authorList>
            <person name="Giguere J D."/>
        </authorList>
    </citation>
    <scope>NUCLEOTIDE SEQUENCE</scope>
    <source>
        <strain evidence="4">CCAP 1055/1</strain>
    </source>
</reference>
<dbReference type="PROSITE" id="PS50088">
    <property type="entry name" value="ANK_REPEAT"/>
    <property type="match status" value="1"/>
</dbReference>
<dbReference type="InterPro" id="IPR002110">
    <property type="entry name" value="Ankyrin_rpt"/>
</dbReference>
<keyword evidence="2" id="KW-0175">Coiled coil</keyword>
<evidence type="ECO:0000256" key="3">
    <source>
        <dbReference type="SAM" id="MobiDB-lite"/>
    </source>
</evidence>
<feature type="region of interest" description="Disordered" evidence="3">
    <location>
        <begin position="420"/>
        <end position="445"/>
    </location>
</feature>
<proteinExistence type="predicted"/>
<organism evidence="4">
    <name type="scientific">Phaeodactylum tricornutum</name>
    <name type="common">Diatom</name>
    <dbReference type="NCBI Taxonomy" id="2850"/>
    <lineage>
        <taxon>Eukaryota</taxon>
        <taxon>Sar</taxon>
        <taxon>Stramenopiles</taxon>
        <taxon>Ochrophyta</taxon>
        <taxon>Bacillariophyta</taxon>
        <taxon>Bacillariophyceae</taxon>
        <taxon>Bacillariophycidae</taxon>
        <taxon>Naviculales</taxon>
        <taxon>Phaeodactylaceae</taxon>
        <taxon>Phaeodactylum</taxon>
    </lineage>
</organism>
<accession>A0A8J9SY84</accession>
<feature type="repeat" description="ANK" evidence="1">
    <location>
        <begin position="201"/>
        <end position="235"/>
    </location>
</feature>
<sequence>MNRSPEDSFDQATADRDAERLRIDALERTMSFSSLLAVFEHPLSANLKAETGESTSGVGGGIVVTGVSGTTSLLAKKLARKTELEIVKESPTKPIPPIEVDFYRNPTILSRLILNQKYEAAIRRLHKNPEEAHVWVCAKRKPSKGDIPNSQIPFSLRQLPVHIAICNLQRCRGQACRDILNLLITNLVVVNPDSCRFVDHLGKLPLHLAIADGATPETISVMLMAHPASTESRDKQGRTMIALNQNRSLDDGRDQVHQVLSLGVDFWNEAHQEAVLRLKHAAPSLPSKDDKSVDSVSVMASSKAEEETLLSSVEQNRDPEPLPLLRQEGVEAIAWEQLEERAIALEEILAEVNERNYALNIRLDAVAKSKKELLDKLDEVHGDELVSDISQLEKQNLELQAKVIKMERLIRSSVIRQDLGGDGRKRRRQHEPNRSFHPLLDGAQKGDLASDDLALQNRRLRQAYEDLNAMYDKQQERLDRLEVIIETLTSEADEDYDDYSYHPSSNSVWSDLSAPSERILLERQAMRNVVQSHPAFDITWVPPQILVAESDDLSVIFQEAAIQESLLLARRDNRNRPQAWAPKFSTTNMTAATKSFRSNRDSIDQKQMKDLEIPVLHDSPHSSMSDSKRSDNARLKRAGFDTKISRSRGRSPRRAQELAVGEEAFANASVAQDSIGYDSSIYGSSMHLSMHESIYSEAGDMNELEIPALNTSTSNSVYEPIDRINLSRIGLFEDDDSEIVEVSP</sequence>
<evidence type="ECO:0000313" key="4">
    <source>
        <dbReference type="EMBL" id="CAG9279524.1"/>
    </source>
</evidence>